<comment type="caution">
    <text evidence="4">The sequence shown here is derived from an EMBL/GenBank/DDBJ whole genome shotgun (WGS) entry which is preliminary data.</text>
</comment>
<keyword evidence="1" id="KW-0505">Motor protein</keyword>
<dbReference type="InterPro" id="IPR027640">
    <property type="entry name" value="Kinesin-like_fam"/>
</dbReference>
<feature type="compositionally biased region" description="Pro residues" evidence="2">
    <location>
        <begin position="1"/>
        <end position="10"/>
    </location>
</feature>
<evidence type="ECO:0000256" key="2">
    <source>
        <dbReference type="SAM" id="MobiDB-lite"/>
    </source>
</evidence>
<evidence type="ECO:0000313" key="4">
    <source>
        <dbReference type="EMBL" id="GIQ88491.1"/>
    </source>
</evidence>
<dbReference type="EMBL" id="BDIP01004110">
    <property type="protein sequence ID" value="GIQ88491.1"/>
    <property type="molecule type" value="Genomic_DNA"/>
</dbReference>
<dbReference type="Pfam" id="PF00225">
    <property type="entry name" value="Kinesin"/>
    <property type="match status" value="1"/>
</dbReference>
<accession>A0A9K3D5K2</accession>
<dbReference type="PANTHER" id="PTHR24115">
    <property type="entry name" value="KINESIN-RELATED"/>
    <property type="match status" value="1"/>
</dbReference>
<dbReference type="InterPro" id="IPR027417">
    <property type="entry name" value="P-loop_NTPase"/>
</dbReference>
<keyword evidence="1" id="KW-0547">Nucleotide-binding</keyword>
<proteinExistence type="inferred from homology"/>
<dbReference type="GO" id="GO:0005871">
    <property type="term" value="C:kinesin complex"/>
    <property type="evidence" value="ECO:0007669"/>
    <property type="project" value="TreeGrafter"/>
</dbReference>
<keyword evidence="1" id="KW-0067">ATP-binding</keyword>
<dbReference type="AlphaFoldDB" id="A0A9K3D5K2"/>
<dbReference type="InterPro" id="IPR001752">
    <property type="entry name" value="Kinesin_motor_dom"/>
</dbReference>
<organism evidence="4 5">
    <name type="scientific">Kipferlia bialata</name>
    <dbReference type="NCBI Taxonomy" id="797122"/>
    <lineage>
        <taxon>Eukaryota</taxon>
        <taxon>Metamonada</taxon>
        <taxon>Carpediemonas-like organisms</taxon>
        <taxon>Kipferlia</taxon>
    </lineage>
</organism>
<feature type="domain" description="Kinesin motor" evidence="3">
    <location>
        <begin position="22"/>
        <end position="223"/>
    </location>
</feature>
<dbReference type="GO" id="GO:0005524">
    <property type="term" value="F:ATP binding"/>
    <property type="evidence" value="ECO:0007669"/>
    <property type="project" value="UniProtKB-UniRule"/>
</dbReference>
<gene>
    <name evidence="4" type="ORF">KIPB_010747</name>
</gene>
<protein>
    <recommendedName>
        <fullName evidence="3">Kinesin motor domain-containing protein</fullName>
    </recommendedName>
</protein>
<dbReference type="Proteomes" id="UP000265618">
    <property type="component" value="Unassembled WGS sequence"/>
</dbReference>
<evidence type="ECO:0000313" key="5">
    <source>
        <dbReference type="Proteomes" id="UP000265618"/>
    </source>
</evidence>
<dbReference type="Gene3D" id="3.40.850.10">
    <property type="entry name" value="Kinesin motor domain"/>
    <property type="match status" value="1"/>
</dbReference>
<feature type="binding site" evidence="1">
    <location>
        <begin position="132"/>
        <end position="139"/>
    </location>
    <ligand>
        <name>ATP</name>
        <dbReference type="ChEBI" id="CHEBI:30616"/>
    </ligand>
</feature>
<dbReference type="InterPro" id="IPR036961">
    <property type="entry name" value="Kinesin_motor_dom_sf"/>
</dbReference>
<name>A0A9K3D5K2_9EUKA</name>
<reference evidence="4 5" key="1">
    <citation type="journal article" date="2018" name="PLoS ONE">
        <title>The draft genome of Kipferlia bialata reveals reductive genome evolution in fornicate parasites.</title>
        <authorList>
            <person name="Tanifuji G."/>
            <person name="Takabayashi S."/>
            <person name="Kume K."/>
            <person name="Takagi M."/>
            <person name="Nakayama T."/>
            <person name="Kamikawa R."/>
            <person name="Inagaki Y."/>
            <person name="Hashimoto T."/>
        </authorList>
    </citation>
    <scope>NUCLEOTIDE SEQUENCE [LARGE SCALE GENOMIC DNA]</scope>
    <source>
        <strain evidence="4">NY0173</strain>
    </source>
</reference>
<keyword evidence="5" id="KW-1185">Reference proteome</keyword>
<dbReference type="GO" id="GO:0016887">
    <property type="term" value="F:ATP hydrolysis activity"/>
    <property type="evidence" value="ECO:0007669"/>
    <property type="project" value="TreeGrafter"/>
</dbReference>
<evidence type="ECO:0000259" key="3">
    <source>
        <dbReference type="PROSITE" id="PS50067"/>
    </source>
</evidence>
<dbReference type="GO" id="GO:0008017">
    <property type="term" value="F:microtubule binding"/>
    <property type="evidence" value="ECO:0007669"/>
    <property type="project" value="InterPro"/>
</dbReference>
<feature type="region of interest" description="Disordered" evidence="2">
    <location>
        <begin position="1"/>
        <end position="21"/>
    </location>
</feature>
<comment type="similarity">
    <text evidence="1">Belongs to the TRAFAC class myosin-kinesin ATPase superfamily. Kinesin family.</text>
</comment>
<sequence length="223" mass="24130">MPEDMPPAAPQPEQSAPEQGGRFNVCIRVKPLGAGGGGGEKERETAACTHTVAYDANTVSLVPRKAGVNAAPPPWAKGRPTTTTQGKRLAYKYAKKVIMPSEDQEDTYTDTQMDSLVQAFIQGYDVNFMANGQTGSGKTHCIFGPPTVDWTDPACAPDYGLLPRAALAMHHMLEEARESGGHTYVLVGSMLETKWSNWVMADLLCDKKDVYFNAEHEVVGAVE</sequence>
<dbReference type="GO" id="GO:0003777">
    <property type="term" value="F:microtubule motor activity"/>
    <property type="evidence" value="ECO:0007669"/>
    <property type="project" value="InterPro"/>
</dbReference>
<dbReference type="GO" id="GO:0005874">
    <property type="term" value="C:microtubule"/>
    <property type="evidence" value="ECO:0007669"/>
    <property type="project" value="TreeGrafter"/>
</dbReference>
<dbReference type="GO" id="GO:0007018">
    <property type="term" value="P:microtubule-based movement"/>
    <property type="evidence" value="ECO:0007669"/>
    <property type="project" value="InterPro"/>
</dbReference>
<dbReference type="SUPFAM" id="SSF52540">
    <property type="entry name" value="P-loop containing nucleoside triphosphate hydrolases"/>
    <property type="match status" value="1"/>
</dbReference>
<dbReference type="PROSITE" id="PS50067">
    <property type="entry name" value="KINESIN_MOTOR_2"/>
    <property type="match status" value="1"/>
</dbReference>
<feature type="non-terminal residue" evidence="4">
    <location>
        <position position="223"/>
    </location>
</feature>
<evidence type="ECO:0000256" key="1">
    <source>
        <dbReference type="PROSITE-ProRule" id="PRU00283"/>
    </source>
</evidence>